<protein>
    <submittedName>
        <fullName evidence="1">Uncharacterized protein</fullName>
    </submittedName>
</protein>
<proteinExistence type="predicted"/>
<dbReference type="AlphaFoldDB" id="A0AAD4WV62"/>
<accession>A0AAD4WV62</accession>
<name>A0AAD4WV62_PRUDU</name>
<keyword evidence="2" id="KW-1185">Reference proteome</keyword>
<organism evidence="1 2">
    <name type="scientific">Prunus dulcis</name>
    <name type="common">Almond</name>
    <name type="synonym">Amygdalus dulcis</name>
    <dbReference type="NCBI Taxonomy" id="3755"/>
    <lineage>
        <taxon>Eukaryota</taxon>
        <taxon>Viridiplantae</taxon>
        <taxon>Streptophyta</taxon>
        <taxon>Embryophyta</taxon>
        <taxon>Tracheophyta</taxon>
        <taxon>Spermatophyta</taxon>
        <taxon>Magnoliopsida</taxon>
        <taxon>eudicotyledons</taxon>
        <taxon>Gunneridae</taxon>
        <taxon>Pentapetalae</taxon>
        <taxon>rosids</taxon>
        <taxon>fabids</taxon>
        <taxon>Rosales</taxon>
        <taxon>Rosaceae</taxon>
        <taxon>Amygdaloideae</taxon>
        <taxon>Amygdaleae</taxon>
        <taxon>Prunus</taxon>
    </lineage>
</organism>
<evidence type="ECO:0000313" key="2">
    <source>
        <dbReference type="Proteomes" id="UP001054821"/>
    </source>
</evidence>
<reference evidence="1 2" key="1">
    <citation type="journal article" date="2022" name="G3 (Bethesda)">
        <title>Whole-genome sequence and methylome profiling of the almond [Prunus dulcis (Mill.) D.A. Webb] cultivar 'Nonpareil'.</title>
        <authorList>
            <person name="D'Amico-Willman K.M."/>
            <person name="Ouma W.Z."/>
            <person name="Meulia T."/>
            <person name="Sideli G.M."/>
            <person name="Gradziel T.M."/>
            <person name="Fresnedo-Ramirez J."/>
        </authorList>
    </citation>
    <scope>NUCLEOTIDE SEQUENCE [LARGE SCALE GENOMIC DNA]</scope>
    <source>
        <strain evidence="1">Clone GOH B32 T37-40</strain>
    </source>
</reference>
<dbReference type="EMBL" id="JAJFAZ020000001">
    <property type="protein sequence ID" value="KAI5350193.1"/>
    <property type="molecule type" value="Genomic_DNA"/>
</dbReference>
<gene>
    <name evidence="1" type="ORF">L3X38_003084</name>
</gene>
<dbReference type="Proteomes" id="UP001054821">
    <property type="component" value="Chromosome 1"/>
</dbReference>
<sequence length="71" mass="7854">MSRRLHDAPTILTKLLQDVKKVAISAFPFATATRAHRRRQCPQELTGGTYSIFCCPMPTADATLLPLPTDL</sequence>
<evidence type="ECO:0000313" key="1">
    <source>
        <dbReference type="EMBL" id="KAI5350193.1"/>
    </source>
</evidence>
<comment type="caution">
    <text evidence="1">The sequence shown here is derived from an EMBL/GenBank/DDBJ whole genome shotgun (WGS) entry which is preliminary data.</text>
</comment>